<dbReference type="PRINTS" id="PR00260">
    <property type="entry name" value="CHEMTRNSDUCR"/>
</dbReference>
<keyword evidence="2" id="KW-0145">Chemotaxis</keyword>
<evidence type="ECO:0000256" key="2">
    <source>
        <dbReference type="ARBA" id="ARBA00022500"/>
    </source>
</evidence>
<dbReference type="SUPFAM" id="SSF58104">
    <property type="entry name" value="Methyl-accepting chemotaxis protein (MCP) signaling domain"/>
    <property type="match status" value="1"/>
</dbReference>
<comment type="subcellular location">
    <subcellularLocation>
        <location evidence="1">Membrane</location>
        <topology evidence="1">Multi-pass membrane protein</topology>
    </subcellularLocation>
</comment>
<feature type="coiled-coil region" evidence="9">
    <location>
        <begin position="226"/>
        <end position="263"/>
    </location>
</feature>
<dbReference type="GO" id="GO:0007165">
    <property type="term" value="P:signal transduction"/>
    <property type="evidence" value="ECO:0007669"/>
    <property type="project" value="UniProtKB-KW"/>
</dbReference>
<reference evidence="14 15" key="1">
    <citation type="submission" date="2018-01" db="EMBL/GenBank/DDBJ databases">
        <title>Denitrification phenotypes of diverse strains of Pseudomonas stutzeri.</title>
        <authorList>
            <person name="Milligan D.A."/>
            <person name="Bergaust L."/>
            <person name="Bakken L.R."/>
            <person name="Frostegard A."/>
        </authorList>
    </citation>
    <scope>NUCLEOTIDE SEQUENCE [LARGE SCALE GENOMIC DNA]</scope>
    <source>
        <strain evidence="14 15">DSM 50238</strain>
    </source>
</reference>
<evidence type="ECO:0000256" key="8">
    <source>
        <dbReference type="PROSITE-ProRule" id="PRU00284"/>
    </source>
</evidence>
<dbReference type="CDD" id="cd06225">
    <property type="entry name" value="HAMP"/>
    <property type="match status" value="1"/>
</dbReference>
<dbReference type="GO" id="GO:0016020">
    <property type="term" value="C:membrane"/>
    <property type="evidence" value="ECO:0007669"/>
    <property type="project" value="UniProtKB-SubCell"/>
</dbReference>
<evidence type="ECO:0000256" key="1">
    <source>
        <dbReference type="ARBA" id="ARBA00004141"/>
    </source>
</evidence>
<dbReference type="SMART" id="SM01358">
    <property type="entry name" value="HBM"/>
    <property type="match status" value="1"/>
</dbReference>
<comment type="similarity">
    <text evidence="7">Belongs to the methyl-accepting chemotaxis (MCP) protein family.</text>
</comment>
<keyword evidence="15" id="KW-1185">Reference proteome</keyword>
<dbReference type="InterPro" id="IPR004090">
    <property type="entry name" value="Chemotax_Me-accpt_rcpt"/>
</dbReference>
<proteinExistence type="inferred from homology"/>
<keyword evidence="6 8" id="KW-0807">Transducer</keyword>
<dbReference type="PROSITE" id="PS51753">
    <property type="entry name" value="HBM"/>
    <property type="match status" value="1"/>
</dbReference>
<evidence type="ECO:0000313" key="15">
    <source>
        <dbReference type="Proteomes" id="UP000235881"/>
    </source>
</evidence>
<dbReference type="SMART" id="SM00283">
    <property type="entry name" value="MA"/>
    <property type="match status" value="1"/>
</dbReference>
<keyword evidence="9" id="KW-0175">Coiled coil</keyword>
<dbReference type="Pfam" id="PF00672">
    <property type="entry name" value="HAMP"/>
    <property type="match status" value="1"/>
</dbReference>
<dbReference type="Pfam" id="PF16591">
    <property type="entry name" value="HBM"/>
    <property type="match status" value="1"/>
</dbReference>
<dbReference type="SMART" id="SM00304">
    <property type="entry name" value="HAMP"/>
    <property type="match status" value="2"/>
</dbReference>
<dbReference type="Pfam" id="PF00015">
    <property type="entry name" value="MCPsignal"/>
    <property type="match status" value="1"/>
</dbReference>
<dbReference type="Proteomes" id="UP000235881">
    <property type="component" value="Unassembled WGS sequence"/>
</dbReference>
<evidence type="ECO:0000259" key="12">
    <source>
        <dbReference type="PROSITE" id="PS50885"/>
    </source>
</evidence>
<evidence type="ECO:0000256" key="3">
    <source>
        <dbReference type="ARBA" id="ARBA00022692"/>
    </source>
</evidence>
<feature type="domain" description="HBM" evidence="13">
    <location>
        <begin position="41"/>
        <end position="283"/>
    </location>
</feature>
<evidence type="ECO:0000256" key="5">
    <source>
        <dbReference type="ARBA" id="ARBA00023136"/>
    </source>
</evidence>
<dbReference type="PANTHER" id="PTHR32089">
    <property type="entry name" value="METHYL-ACCEPTING CHEMOTAXIS PROTEIN MCPB"/>
    <property type="match status" value="1"/>
</dbReference>
<dbReference type="GO" id="GO:0006935">
    <property type="term" value="P:chemotaxis"/>
    <property type="evidence" value="ECO:0007669"/>
    <property type="project" value="UniProtKB-KW"/>
</dbReference>
<accession>A0A8E2QGW5</accession>
<keyword evidence="4 10" id="KW-1133">Transmembrane helix</keyword>
<evidence type="ECO:0000313" key="14">
    <source>
        <dbReference type="EMBL" id="PNF78489.1"/>
    </source>
</evidence>
<evidence type="ECO:0000256" key="4">
    <source>
        <dbReference type="ARBA" id="ARBA00022989"/>
    </source>
</evidence>
<keyword evidence="3 10" id="KW-0812">Transmembrane</keyword>
<dbReference type="PROSITE" id="PS50111">
    <property type="entry name" value="CHEMOTAXIS_TRANSDUC_2"/>
    <property type="match status" value="1"/>
</dbReference>
<feature type="coiled-coil region" evidence="9">
    <location>
        <begin position="113"/>
        <end position="140"/>
    </location>
</feature>
<feature type="domain" description="Methyl-accepting transducer" evidence="11">
    <location>
        <begin position="367"/>
        <end position="603"/>
    </location>
</feature>
<dbReference type="RefSeq" id="WP_102827695.1">
    <property type="nucleotide sequence ID" value="NZ_CP065721.1"/>
</dbReference>
<dbReference type="EMBL" id="POUK01000001">
    <property type="protein sequence ID" value="PNF78489.1"/>
    <property type="molecule type" value="Genomic_DNA"/>
</dbReference>
<evidence type="ECO:0000259" key="13">
    <source>
        <dbReference type="PROSITE" id="PS51753"/>
    </source>
</evidence>
<dbReference type="FunFam" id="1.10.287.950:FF:000001">
    <property type="entry name" value="Methyl-accepting chemotaxis sensory transducer"/>
    <property type="match status" value="1"/>
</dbReference>
<name>A0A8E2QGW5_9GAMM</name>
<dbReference type="InterPro" id="IPR032255">
    <property type="entry name" value="HBM"/>
</dbReference>
<dbReference type="CDD" id="cd11386">
    <property type="entry name" value="MCP_signal"/>
    <property type="match status" value="1"/>
</dbReference>
<evidence type="ECO:0000259" key="11">
    <source>
        <dbReference type="PROSITE" id="PS50111"/>
    </source>
</evidence>
<evidence type="ECO:0000256" key="6">
    <source>
        <dbReference type="ARBA" id="ARBA00023224"/>
    </source>
</evidence>
<organism evidence="14 15">
    <name type="scientific">Stutzerimonas degradans</name>
    <dbReference type="NCBI Taxonomy" id="2968968"/>
    <lineage>
        <taxon>Bacteria</taxon>
        <taxon>Pseudomonadati</taxon>
        <taxon>Pseudomonadota</taxon>
        <taxon>Gammaproteobacteria</taxon>
        <taxon>Pseudomonadales</taxon>
        <taxon>Pseudomonadaceae</taxon>
        <taxon>Stutzerimonas</taxon>
    </lineage>
</organism>
<evidence type="ECO:0000256" key="10">
    <source>
        <dbReference type="SAM" id="Phobius"/>
    </source>
</evidence>
<feature type="transmembrane region" description="Helical" evidence="10">
    <location>
        <begin position="290"/>
        <end position="308"/>
    </location>
</feature>
<protein>
    <submittedName>
        <fullName evidence="14">Methyl-accepting chemotaxis protein</fullName>
    </submittedName>
</protein>
<dbReference type="Gene3D" id="1.10.287.950">
    <property type="entry name" value="Methyl-accepting chemotaxis protein"/>
    <property type="match status" value="1"/>
</dbReference>
<dbReference type="Gene3D" id="1.20.1440.210">
    <property type="match status" value="2"/>
</dbReference>
<dbReference type="InterPro" id="IPR004089">
    <property type="entry name" value="MCPsignal_dom"/>
</dbReference>
<evidence type="ECO:0000256" key="7">
    <source>
        <dbReference type="ARBA" id="ARBA00029447"/>
    </source>
</evidence>
<dbReference type="PROSITE" id="PS50885">
    <property type="entry name" value="HAMP"/>
    <property type="match status" value="1"/>
</dbReference>
<dbReference type="AlphaFoldDB" id="A0A8E2QGW5"/>
<dbReference type="GO" id="GO:0004888">
    <property type="term" value="F:transmembrane signaling receptor activity"/>
    <property type="evidence" value="ECO:0007669"/>
    <property type="project" value="InterPro"/>
</dbReference>
<keyword evidence="5 10" id="KW-0472">Membrane</keyword>
<dbReference type="InterPro" id="IPR003660">
    <property type="entry name" value="HAMP_dom"/>
</dbReference>
<sequence length="639" mass="68616">MHNWFANMGVSRKLALGFGAVLTLTLILAWSGWGSLGGVIQRSGWMTDISLLNKTLTDLRIARLQFMLANGDSESTARLDNNLAVYIAQQTELLNSFKHPADAALLKEQAGYNAQYQNSLNDMRRAYAQANDARASIEAAANHLHELTAGVTEGVLQLPEDDAQRFAQLLAITRIKEDVQRAQYLLRVYMAAPGNAAAQAVYTQLDAAQASIAEQSLALDAHRQAIQGVAAALDQYRTTIESLEAAIQAIAKSRQEMTDQQKEIVRISDTLYQYQLDQLDSESAAARSQLLVSTLLALLLGVLAAWLITRQIILPLRATLADVERIASGDLSATAPVQRRDELGVLQRGIQQMGATLRELIGGIRDGVSQISAAAEELSAVTRQTSAGVNSQKEETDQVATAMHEMSATVQEVARNAEQAAQAATDADSEAREGDRVVTEVVSQIERMAEAVERSTQAMTALQQESDKIGSVMTVIRAVAEQTNLLALNAAIEAARAGEAGRGFAVVADEVRGLAQRTQKSTEEIEGLVAALQNGTQEVATIMHTSRDLTDSGVELARRAGASLGSITRTVSNIQAMNQQIAAAAEEQSAVAEEISRSVVNVRDVSEQTAAASQETAASSIELARLGGQLQTMVSRFRL</sequence>
<evidence type="ECO:0000256" key="9">
    <source>
        <dbReference type="SAM" id="Coils"/>
    </source>
</evidence>
<comment type="caution">
    <text evidence="14">The sequence shown here is derived from an EMBL/GenBank/DDBJ whole genome shotgun (WGS) entry which is preliminary data.</text>
</comment>
<feature type="domain" description="HAMP" evidence="12">
    <location>
        <begin position="310"/>
        <end position="362"/>
    </location>
</feature>
<gene>
    <name evidence="14" type="ORF">CXK95_04095</name>
</gene>
<dbReference type="PANTHER" id="PTHR32089:SF120">
    <property type="entry name" value="METHYL-ACCEPTING CHEMOTAXIS PROTEIN TLPQ"/>
    <property type="match status" value="1"/>
</dbReference>